<proteinExistence type="predicted"/>
<organism evidence="2 3">
    <name type="scientific">Adhaeribacter arboris</name>
    <dbReference type="NCBI Taxonomy" id="2072846"/>
    <lineage>
        <taxon>Bacteria</taxon>
        <taxon>Pseudomonadati</taxon>
        <taxon>Bacteroidota</taxon>
        <taxon>Cytophagia</taxon>
        <taxon>Cytophagales</taxon>
        <taxon>Hymenobacteraceae</taxon>
        <taxon>Adhaeribacter</taxon>
    </lineage>
</organism>
<accession>A0A2T2YK62</accession>
<comment type="caution">
    <text evidence="2">The sequence shown here is derived from an EMBL/GenBank/DDBJ whole genome shotgun (WGS) entry which is preliminary data.</text>
</comment>
<dbReference type="OrthoDB" id="9796904at2"/>
<sequence length="304" mass="33409">METTAYKTQLADYILACDFKPFDYSADVAKIQVFTIHTPQTFSKPVIEFSEALEKKLVEVSEIDESGSVQELTISNLSNSYLLIYEGTLLKGGKQNRVINATQLIPPLSRHIIPASCIEQGRWRRTSSTFEKSAHHSPINLRKAMREEIMYCKSSFGSQSRVWSEIKAYSSSSGLHNSSSDFEDMYHRNQSKNRVFPSGLPLPPAEGVLLQVNGEPSVDLIANTSAFEKVLPQVISGHEYAPVIRKESVLDSPAQTLAKEIANGKCYAQPAAAIGTDVRIESSLGYISALLVDGEVVSATLTGM</sequence>
<evidence type="ECO:0000313" key="2">
    <source>
        <dbReference type="EMBL" id="PSR55892.1"/>
    </source>
</evidence>
<dbReference type="InterPro" id="IPR046699">
    <property type="entry name" value="ARPP-1"/>
</dbReference>
<dbReference type="AlphaFoldDB" id="A0A2T2YK62"/>
<dbReference type="RefSeq" id="WP_106932074.1">
    <property type="nucleotide sequence ID" value="NZ_PYFT01000001.1"/>
</dbReference>
<feature type="domain" description="ARG and Rhodanese-Phosphatase-superfamily-associated" evidence="1">
    <location>
        <begin position="28"/>
        <end position="301"/>
    </location>
</feature>
<keyword evidence="3" id="KW-1185">Reference proteome</keyword>
<name>A0A2T2YK62_9BACT</name>
<evidence type="ECO:0000313" key="3">
    <source>
        <dbReference type="Proteomes" id="UP000240357"/>
    </source>
</evidence>
<dbReference type="EMBL" id="PYFT01000001">
    <property type="protein sequence ID" value="PSR55892.1"/>
    <property type="molecule type" value="Genomic_DNA"/>
</dbReference>
<dbReference type="Pfam" id="PF20208">
    <property type="entry name" value="ARPP-1"/>
    <property type="match status" value="1"/>
</dbReference>
<protein>
    <recommendedName>
        <fullName evidence="1">ARG and Rhodanese-Phosphatase-superfamily-associated domain-containing protein</fullName>
    </recommendedName>
</protein>
<dbReference type="Proteomes" id="UP000240357">
    <property type="component" value="Unassembled WGS sequence"/>
</dbReference>
<reference evidence="2 3" key="1">
    <citation type="submission" date="2018-03" db="EMBL/GenBank/DDBJ databases">
        <title>Adhaeribacter sp. HMF7605 Genome sequencing and assembly.</title>
        <authorList>
            <person name="Kang H."/>
            <person name="Kang J."/>
            <person name="Cha I."/>
            <person name="Kim H."/>
            <person name="Joh K."/>
        </authorList>
    </citation>
    <scope>NUCLEOTIDE SEQUENCE [LARGE SCALE GENOMIC DNA]</scope>
    <source>
        <strain evidence="2 3">HMF7605</strain>
    </source>
</reference>
<gene>
    <name evidence="2" type="ORF">AHMF7605_21500</name>
</gene>
<evidence type="ECO:0000259" key="1">
    <source>
        <dbReference type="Pfam" id="PF20208"/>
    </source>
</evidence>